<feature type="domain" description="HTH tetR-type" evidence="5">
    <location>
        <begin position="9"/>
        <end position="69"/>
    </location>
</feature>
<accession>A0ABT4V6R4</accession>
<dbReference type="Pfam" id="PF13305">
    <property type="entry name" value="TetR_C_33"/>
    <property type="match status" value="1"/>
</dbReference>
<dbReference type="SUPFAM" id="SSF46689">
    <property type="entry name" value="Homeodomain-like"/>
    <property type="match status" value="1"/>
</dbReference>
<dbReference type="InterPro" id="IPR036271">
    <property type="entry name" value="Tet_transcr_reg_TetR-rel_C_sf"/>
</dbReference>
<proteinExistence type="predicted"/>
<dbReference type="PROSITE" id="PS50977">
    <property type="entry name" value="HTH_TETR_2"/>
    <property type="match status" value="1"/>
</dbReference>
<evidence type="ECO:0000313" key="7">
    <source>
        <dbReference type="Proteomes" id="UP001210380"/>
    </source>
</evidence>
<keyword evidence="3" id="KW-0804">Transcription</keyword>
<dbReference type="Pfam" id="PF00440">
    <property type="entry name" value="TetR_N"/>
    <property type="match status" value="1"/>
</dbReference>
<keyword evidence="7" id="KW-1185">Reference proteome</keyword>
<dbReference type="Proteomes" id="UP001210380">
    <property type="component" value="Unassembled WGS sequence"/>
</dbReference>
<evidence type="ECO:0000313" key="6">
    <source>
        <dbReference type="EMBL" id="MDA3629652.1"/>
    </source>
</evidence>
<dbReference type="Gene3D" id="1.10.357.10">
    <property type="entry name" value="Tetracycline Repressor, domain 2"/>
    <property type="match status" value="1"/>
</dbReference>
<dbReference type="InterPro" id="IPR001647">
    <property type="entry name" value="HTH_TetR"/>
</dbReference>
<evidence type="ECO:0000256" key="2">
    <source>
        <dbReference type="ARBA" id="ARBA00023125"/>
    </source>
</evidence>
<name>A0ABT4V6R4_9PSEU</name>
<evidence type="ECO:0000256" key="1">
    <source>
        <dbReference type="ARBA" id="ARBA00023015"/>
    </source>
</evidence>
<dbReference type="SUPFAM" id="SSF48498">
    <property type="entry name" value="Tetracyclin repressor-like, C-terminal domain"/>
    <property type="match status" value="1"/>
</dbReference>
<keyword evidence="2 4" id="KW-0238">DNA-binding</keyword>
<dbReference type="EMBL" id="JAQGLA010000072">
    <property type="protein sequence ID" value="MDA3629652.1"/>
    <property type="molecule type" value="Genomic_DNA"/>
</dbReference>
<keyword evidence="1" id="KW-0805">Transcription regulation</keyword>
<feature type="DNA-binding region" description="H-T-H motif" evidence="4">
    <location>
        <begin position="32"/>
        <end position="51"/>
    </location>
</feature>
<evidence type="ECO:0000256" key="4">
    <source>
        <dbReference type="PROSITE-ProRule" id="PRU00335"/>
    </source>
</evidence>
<evidence type="ECO:0000256" key="3">
    <source>
        <dbReference type="ARBA" id="ARBA00023163"/>
    </source>
</evidence>
<reference evidence="6 7" key="1">
    <citation type="submission" date="2022-11" db="EMBL/GenBank/DDBJ databases">
        <title>Draft genome sequence of Saccharopolyspora sp. WRP15-2 isolated from rhizosphere soils of wild rice in Thailand.</title>
        <authorList>
            <person name="Duangmal K."/>
            <person name="Kammanee S."/>
            <person name="Muangham S."/>
        </authorList>
    </citation>
    <scope>NUCLEOTIDE SEQUENCE [LARGE SCALE GENOMIC DNA]</scope>
    <source>
        <strain evidence="6 7">WRP15-2</strain>
    </source>
</reference>
<sequence>MVRPKTHDEALRRTLIELAATVVFESGVKALSLRRLATDAGTSTTAIYSLFGNKAGLLDSVYRDAAKQFAARLALVDTTDDPAADVVKLGLAYREHALANPHLYAVMFSDRFVELDLSAEQKDAGAETFEPLVEAVRRAQASGQFAPAPTEHIALSCWAMAHGLVSLELSGAIPPGLDIAASYEDALRSVVIGWSR</sequence>
<protein>
    <submittedName>
        <fullName evidence="6">TetR/AcrR family transcriptional regulator</fullName>
    </submittedName>
</protein>
<dbReference type="InterPro" id="IPR009057">
    <property type="entry name" value="Homeodomain-like_sf"/>
</dbReference>
<evidence type="ECO:0000259" key="5">
    <source>
        <dbReference type="PROSITE" id="PS50977"/>
    </source>
</evidence>
<dbReference type="InterPro" id="IPR025996">
    <property type="entry name" value="MT1864/Rv1816-like_C"/>
</dbReference>
<organism evidence="6 7">
    <name type="scientific">Saccharopolyspora oryzae</name>
    <dbReference type="NCBI Taxonomy" id="2997343"/>
    <lineage>
        <taxon>Bacteria</taxon>
        <taxon>Bacillati</taxon>
        <taxon>Actinomycetota</taxon>
        <taxon>Actinomycetes</taxon>
        <taxon>Pseudonocardiales</taxon>
        <taxon>Pseudonocardiaceae</taxon>
        <taxon>Saccharopolyspora</taxon>
    </lineage>
</organism>
<dbReference type="PANTHER" id="PTHR30055">
    <property type="entry name" value="HTH-TYPE TRANSCRIPTIONAL REGULATOR RUTR"/>
    <property type="match status" value="1"/>
</dbReference>
<dbReference type="RefSeq" id="WP_270952696.1">
    <property type="nucleotide sequence ID" value="NZ_JAQGLA010000072.1"/>
</dbReference>
<comment type="caution">
    <text evidence="6">The sequence shown here is derived from an EMBL/GenBank/DDBJ whole genome shotgun (WGS) entry which is preliminary data.</text>
</comment>
<gene>
    <name evidence="6" type="ORF">OU415_29780</name>
</gene>
<dbReference type="InterPro" id="IPR050109">
    <property type="entry name" value="HTH-type_TetR-like_transc_reg"/>
</dbReference>
<dbReference type="PANTHER" id="PTHR30055:SF209">
    <property type="entry name" value="POSSIBLE TRANSCRIPTIONAL REGULATORY PROTEIN (PROBABLY TETR-FAMILY)"/>
    <property type="match status" value="1"/>
</dbReference>